<evidence type="ECO:0000313" key="3">
    <source>
        <dbReference type="Proteomes" id="UP001249291"/>
    </source>
</evidence>
<feature type="region of interest" description="Disordered" evidence="1">
    <location>
        <begin position="475"/>
        <end position="501"/>
    </location>
</feature>
<dbReference type="InterPro" id="IPR009279">
    <property type="entry name" value="Portal_Mu"/>
</dbReference>
<sequence>MAKEIGYQTTSLRSWGWLAGQAHETNPLLVWPLSIEAYDKMRREEPQVVSVLRAVMLPILSAHYQIDPGDAREEVVTRVAADLGLGIKGRDAMPPHRTRGRFSWREYVRLALLSLVYGHSVFEQVYEPDAFGLLRLKKLAWRPPRTISQFIVAPDGGLEAVTQHGLLSGQRGAVKIPVSHLVVHVNEREGANWIGQSLLRSAYKMCILKDRVLRVQTMSIERNGLGVPVYTAAEVPASADPDAHKEWAESEKEAGLQIAQDFRAGDDSGASIPHGAKLELLALTGKLPDTDRPLKYFDEQIARAVLAHVLNLGGDDSTGSYALGDTLESIFTNSLNAVAAEFVDVTQQHVIEDYVDLNWGPDEPAPRLVVSKIGADTPVTAEAIRALVDAGVITPDEALEGHVRELMRLPARLAEIVPDPTDPAVTPAGTDELVTEIATATDAEQARAAAETLQKAYLGVDKVLTRREIRELVRRAGADIDPDAAPDPEPTPAPAVPEEEA</sequence>
<protein>
    <recommendedName>
        <fullName evidence="4">Phage portal protein</fullName>
    </recommendedName>
</protein>
<dbReference type="RefSeq" id="WP_309689711.1">
    <property type="nucleotide sequence ID" value="NZ_JAVIZQ010000001.1"/>
</dbReference>
<evidence type="ECO:0000313" key="2">
    <source>
        <dbReference type="EMBL" id="MDR6142046.1"/>
    </source>
</evidence>
<reference evidence="2 3" key="1">
    <citation type="submission" date="2023-08" db="EMBL/GenBank/DDBJ databases">
        <title>Functional and genomic diversity of the sorghum phyllosphere microbiome.</title>
        <authorList>
            <person name="Shade A."/>
        </authorList>
    </citation>
    <scope>NUCLEOTIDE SEQUENCE [LARGE SCALE GENOMIC DNA]</scope>
    <source>
        <strain evidence="2 3">SORGH_AS_0445</strain>
    </source>
</reference>
<dbReference type="EMBL" id="JAVIZQ010000001">
    <property type="protein sequence ID" value="MDR6142046.1"/>
    <property type="molecule type" value="Genomic_DNA"/>
</dbReference>
<organism evidence="2 3">
    <name type="scientific">Microbacterium foliorum</name>
    <dbReference type="NCBI Taxonomy" id="104336"/>
    <lineage>
        <taxon>Bacteria</taxon>
        <taxon>Bacillati</taxon>
        <taxon>Actinomycetota</taxon>
        <taxon>Actinomycetes</taxon>
        <taxon>Micrococcales</taxon>
        <taxon>Microbacteriaceae</taxon>
        <taxon>Microbacterium</taxon>
    </lineage>
</organism>
<accession>A0ABU1HQD3</accession>
<evidence type="ECO:0008006" key="4">
    <source>
        <dbReference type="Google" id="ProtNLM"/>
    </source>
</evidence>
<keyword evidence="3" id="KW-1185">Reference proteome</keyword>
<comment type="caution">
    <text evidence="2">The sequence shown here is derived from an EMBL/GenBank/DDBJ whole genome shotgun (WGS) entry which is preliminary data.</text>
</comment>
<proteinExistence type="predicted"/>
<evidence type="ECO:0000256" key="1">
    <source>
        <dbReference type="SAM" id="MobiDB-lite"/>
    </source>
</evidence>
<gene>
    <name evidence="2" type="ORF">QE375_001600</name>
</gene>
<dbReference type="Proteomes" id="UP001249291">
    <property type="component" value="Unassembled WGS sequence"/>
</dbReference>
<dbReference type="Pfam" id="PF06074">
    <property type="entry name" value="Portal_Mu"/>
    <property type="match status" value="1"/>
</dbReference>
<name>A0ABU1HQD3_9MICO</name>